<gene>
    <name evidence="1" type="ORF">XB16_1603</name>
</gene>
<dbReference type="EMBL" id="CP027843">
    <property type="protein sequence ID" value="AVQ11933.1"/>
    <property type="molecule type" value="Genomic_DNA"/>
</dbReference>
<evidence type="ECO:0000313" key="2">
    <source>
        <dbReference type="Proteomes" id="UP000033961"/>
    </source>
</evidence>
<name>A0A2P1QSR7_9LEPT</name>
<protein>
    <submittedName>
        <fullName evidence="1">Uncharacterized protein</fullName>
    </submittedName>
</protein>
<dbReference type="AlphaFoldDB" id="A0A2P1QSR7"/>
<dbReference type="GeneID" id="29740278"/>
<dbReference type="Proteomes" id="UP000033961">
    <property type="component" value="Chromosome I"/>
</dbReference>
<proteinExistence type="predicted"/>
<accession>A0A2P1QSR7</accession>
<reference evidence="1 2" key="1">
    <citation type="journal article" date="2015" name="Genome Announc.">
        <title>Draft Genome Sequences of Leptospira santarosai Strains U160, U164, and U233, Isolated from Asymptomatic Cattle.</title>
        <authorList>
            <person name="Kremer F.S."/>
            <person name="Eslabao M.R."/>
            <person name="Provisor M."/>
            <person name="Woloski R.D."/>
            <person name="Ramires O.V."/>
            <person name="Moreno L.Z."/>
            <person name="Moreno A.M."/>
            <person name="Hamond C."/>
            <person name="Lilenbaum W."/>
            <person name="Dellagostin O.A."/>
        </authorList>
    </citation>
    <scope>NUCLEOTIDE SEQUENCE [LARGE SCALE GENOMIC DNA]</scope>
    <source>
        <strain evidence="1 2">U160</strain>
    </source>
</reference>
<dbReference type="RefSeq" id="WP_004462798.1">
    <property type="nucleotide sequence ID" value="NZ_CP028378.1"/>
</dbReference>
<sequence length="64" mass="7226">MEMATEKTRSIAINDAMIDKLVNAFENSLGIKPTNRNAVELAVREKIEQLEKQSKRSPVVAKNR</sequence>
<evidence type="ECO:0000313" key="1">
    <source>
        <dbReference type="EMBL" id="AVQ11933.1"/>
    </source>
</evidence>
<organism evidence="1 2">
    <name type="scientific">Leptospira santarosai</name>
    <dbReference type="NCBI Taxonomy" id="28183"/>
    <lineage>
        <taxon>Bacteria</taxon>
        <taxon>Pseudomonadati</taxon>
        <taxon>Spirochaetota</taxon>
        <taxon>Spirochaetia</taxon>
        <taxon>Leptospirales</taxon>
        <taxon>Leptospiraceae</taxon>
        <taxon>Leptospira</taxon>
    </lineage>
</organism>